<dbReference type="EMBL" id="BTGU01000014">
    <property type="protein sequence ID" value="GMN42436.1"/>
    <property type="molecule type" value="Genomic_DNA"/>
</dbReference>
<proteinExistence type="predicted"/>
<gene>
    <name evidence="1" type="ORF">TIFTF001_011652</name>
</gene>
<evidence type="ECO:0000313" key="1">
    <source>
        <dbReference type="EMBL" id="GMN42436.1"/>
    </source>
</evidence>
<evidence type="ECO:0000313" key="2">
    <source>
        <dbReference type="Proteomes" id="UP001187192"/>
    </source>
</evidence>
<keyword evidence="2" id="KW-1185">Reference proteome</keyword>
<sequence>MGRKWKEERVDDSQHFLEMLRNPKENEARFAEEEGEEEEGGGRWRRKWRCCRVRFFVCGVRGGLSSLDRSSRRTGPVVRF</sequence>
<comment type="caution">
    <text evidence="1">The sequence shown here is derived from an EMBL/GenBank/DDBJ whole genome shotgun (WGS) entry which is preliminary data.</text>
</comment>
<name>A0AA88AEJ7_FICCA</name>
<accession>A0AA88AEJ7</accession>
<dbReference type="Gramene" id="FCD_00001655-RA">
    <property type="protein sequence ID" value="FCD_00001655-RA:cds"/>
    <property type="gene ID" value="FCD_00001655"/>
</dbReference>
<dbReference type="AlphaFoldDB" id="A0AA88AEJ7"/>
<protein>
    <submittedName>
        <fullName evidence="1">Uncharacterized protein</fullName>
    </submittedName>
</protein>
<dbReference type="Proteomes" id="UP001187192">
    <property type="component" value="Unassembled WGS sequence"/>
</dbReference>
<reference evidence="1" key="1">
    <citation type="submission" date="2023-07" db="EMBL/GenBank/DDBJ databases">
        <title>draft genome sequence of fig (Ficus carica).</title>
        <authorList>
            <person name="Takahashi T."/>
            <person name="Nishimura K."/>
        </authorList>
    </citation>
    <scope>NUCLEOTIDE SEQUENCE</scope>
</reference>
<organism evidence="1 2">
    <name type="scientific">Ficus carica</name>
    <name type="common">Common fig</name>
    <dbReference type="NCBI Taxonomy" id="3494"/>
    <lineage>
        <taxon>Eukaryota</taxon>
        <taxon>Viridiplantae</taxon>
        <taxon>Streptophyta</taxon>
        <taxon>Embryophyta</taxon>
        <taxon>Tracheophyta</taxon>
        <taxon>Spermatophyta</taxon>
        <taxon>Magnoliopsida</taxon>
        <taxon>eudicotyledons</taxon>
        <taxon>Gunneridae</taxon>
        <taxon>Pentapetalae</taxon>
        <taxon>rosids</taxon>
        <taxon>fabids</taxon>
        <taxon>Rosales</taxon>
        <taxon>Moraceae</taxon>
        <taxon>Ficeae</taxon>
        <taxon>Ficus</taxon>
    </lineage>
</organism>